<dbReference type="InterPro" id="IPR001694">
    <property type="entry name" value="NADH_UbQ_OxRdtase_su1/FPO"/>
</dbReference>
<feature type="transmembrane region" description="Helical" evidence="5">
    <location>
        <begin position="258"/>
        <end position="281"/>
    </location>
</feature>
<proteinExistence type="predicted"/>
<dbReference type="PANTHER" id="PTHR43359:SF1">
    <property type="entry name" value="FORMATE HYDROGENLYASE SUBUNIT 4-RELATED"/>
    <property type="match status" value="1"/>
</dbReference>
<accession>A0A2N1PHR2</accession>
<feature type="transmembrane region" description="Helical" evidence="5">
    <location>
        <begin position="293"/>
        <end position="314"/>
    </location>
</feature>
<evidence type="ECO:0000256" key="3">
    <source>
        <dbReference type="ARBA" id="ARBA00022989"/>
    </source>
</evidence>
<evidence type="ECO:0000256" key="1">
    <source>
        <dbReference type="ARBA" id="ARBA00004141"/>
    </source>
</evidence>
<keyword evidence="4 5" id="KW-0472">Membrane</keyword>
<evidence type="ECO:0000256" key="4">
    <source>
        <dbReference type="ARBA" id="ARBA00023136"/>
    </source>
</evidence>
<feature type="transmembrane region" description="Helical" evidence="5">
    <location>
        <begin position="133"/>
        <end position="153"/>
    </location>
</feature>
<dbReference type="PANTHER" id="PTHR43359">
    <property type="entry name" value="FORMATE HYDROGENLYASE SUBUNIT 4"/>
    <property type="match status" value="1"/>
</dbReference>
<dbReference type="GO" id="GO:0016829">
    <property type="term" value="F:lyase activity"/>
    <property type="evidence" value="ECO:0007669"/>
    <property type="project" value="UniProtKB-KW"/>
</dbReference>
<comment type="subcellular location">
    <subcellularLocation>
        <location evidence="1">Membrane</location>
        <topology evidence="1">Multi-pass membrane protein</topology>
    </subcellularLocation>
</comment>
<dbReference type="Proteomes" id="UP000233256">
    <property type="component" value="Unassembled WGS sequence"/>
</dbReference>
<keyword evidence="3 5" id="KW-1133">Transmembrane helix</keyword>
<protein>
    <submittedName>
        <fullName evidence="6">Formate hydrogenlyase</fullName>
    </submittedName>
</protein>
<name>A0A2N1PHR2_9BACT</name>
<dbReference type="InterPro" id="IPR052561">
    <property type="entry name" value="ComplexI_Subunit1"/>
</dbReference>
<sequence>MSDMILFFIVQTGFVILAAPLVNGIIKKIKALTQKRTGAPLLQMYYDLFKLFKKTGVVSDVSSWIFRVTPYIVLATAVAAALIVPVSTQIKPLWNTGDVILLVYILALGRFFMMLAALDTGSTFGGMGASREAMISALIEPSILVSLITVALIAKSTSVFAMMTFMQTVHNPLIHPVYLLIFFALVIVIMAETARIPVDDPATHLELTMVHEAMLLEYSGRSLALMELAAAIKQLVFITLLVNLFLPHDQLIGSSGVTAIAISLLLYLAKVVMAAVLIGIVEVNTVKLRLFSIPNLAALSFILSFIGFLQFFVFGG</sequence>
<comment type="caution">
    <text evidence="6">The sequence shown here is derived from an EMBL/GenBank/DDBJ whole genome shotgun (WGS) entry which is preliminary data.</text>
</comment>
<keyword evidence="6" id="KW-0456">Lyase</keyword>
<reference evidence="6 7" key="1">
    <citation type="journal article" date="2017" name="ISME J.">
        <title>Potential for microbial H2 and metal transformations associated with novel bacteria and archaea in deep terrestrial subsurface sediments.</title>
        <authorList>
            <person name="Hernsdorf A.W."/>
            <person name="Amano Y."/>
            <person name="Miyakawa K."/>
            <person name="Ise K."/>
            <person name="Suzuki Y."/>
            <person name="Anantharaman K."/>
            <person name="Probst A."/>
            <person name="Burstein D."/>
            <person name="Thomas B.C."/>
            <person name="Banfield J.F."/>
        </authorList>
    </citation>
    <scope>NUCLEOTIDE SEQUENCE [LARGE SCALE GENOMIC DNA]</scope>
    <source>
        <strain evidence="6">HGW-Wallbacteria-1</strain>
    </source>
</reference>
<feature type="transmembrane region" description="Helical" evidence="5">
    <location>
        <begin position="173"/>
        <end position="191"/>
    </location>
</feature>
<dbReference type="AlphaFoldDB" id="A0A2N1PHR2"/>
<feature type="transmembrane region" description="Helical" evidence="5">
    <location>
        <begin position="99"/>
        <end position="121"/>
    </location>
</feature>
<evidence type="ECO:0000256" key="5">
    <source>
        <dbReference type="SAM" id="Phobius"/>
    </source>
</evidence>
<feature type="transmembrane region" description="Helical" evidence="5">
    <location>
        <begin position="6"/>
        <end position="26"/>
    </location>
</feature>
<organism evidence="6 7">
    <name type="scientific">Candidatus Wallbacteria bacterium HGW-Wallbacteria-1</name>
    <dbReference type="NCBI Taxonomy" id="2013854"/>
    <lineage>
        <taxon>Bacteria</taxon>
        <taxon>Candidatus Walliibacteriota</taxon>
    </lineage>
</organism>
<feature type="transmembrane region" description="Helical" evidence="5">
    <location>
        <begin position="223"/>
        <end position="246"/>
    </location>
</feature>
<evidence type="ECO:0000256" key="2">
    <source>
        <dbReference type="ARBA" id="ARBA00022692"/>
    </source>
</evidence>
<dbReference type="EMBL" id="PGXC01000093">
    <property type="protein sequence ID" value="PKK87866.1"/>
    <property type="molecule type" value="Genomic_DNA"/>
</dbReference>
<dbReference type="Pfam" id="PF00146">
    <property type="entry name" value="NADHdh"/>
    <property type="match status" value="1"/>
</dbReference>
<evidence type="ECO:0000313" key="6">
    <source>
        <dbReference type="EMBL" id="PKK87866.1"/>
    </source>
</evidence>
<evidence type="ECO:0000313" key="7">
    <source>
        <dbReference type="Proteomes" id="UP000233256"/>
    </source>
</evidence>
<dbReference type="GO" id="GO:0005886">
    <property type="term" value="C:plasma membrane"/>
    <property type="evidence" value="ECO:0007669"/>
    <property type="project" value="TreeGrafter"/>
</dbReference>
<gene>
    <name evidence="6" type="ORF">CVV64_21255</name>
</gene>
<keyword evidence="2 5" id="KW-0812">Transmembrane</keyword>
<feature type="transmembrane region" description="Helical" evidence="5">
    <location>
        <begin position="64"/>
        <end position="87"/>
    </location>
</feature>